<dbReference type="Gene3D" id="1.20.5.4130">
    <property type="match status" value="1"/>
</dbReference>
<dbReference type="InterPro" id="IPR055414">
    <property type="entry name" value="LRR_R13L4/SHOC2-like"/>
</dbReference>
<proteinExistence type="inferred from homology"/>
<dbReference type="EMBL" id="NMUH01001151">
    <property type="protein sequence ID" value="MQL89458.1"/>
    <property type="molecule type" value="Genomic_DNA"/>
</dbReference>
<dbReference type="CDD" id="cd14798">
    <property type="entry name" value="RX-CC_like"/>
    <property type="match status" value="1"/>
</dbReference>
<reference evidence="13" key="1">
    <citation type="submission" date="2017-07" db="EMBL/GenBank/DDBJ databases">
        <title>Taro Niue Genome Assembly and Annotation.</title>
        <authorList>
            <person name="Atibalentja N."/>
            <person name="Keating K."/>
            <person name="Fields C.J."/>
        </authorList>
    </citation>
    <scope>NUCLEOTIDE SEQUENCE</scope>
    <source>
        <strain evidence="13">Niue_2</strain>
        <tissue evidence="13">Leaf</tissue>
    </source>
</reference>
<evidence type="ECO:0000256" key="3">
    <source>
        <dbReference type="ARBA" id="ARBA00022737"/>
    </source>
</evidence>
<sequence length="1320" mass="148866">MASQAKNGGALLSLETGLERAIGELKQMFRVPKEIQRLITTMNRIKAVLKDAEEKQISSHAVRIWLQELKQVVFDAEDVIDEFITDVALQSTDAGSCNISTMISAMRGQIREINDRLDDLAHQTAMLSLQTSTIEDSRHEWSRRRQTSSLLPDETSVVGRDREKERIIRMLLSSTQDAKSSSNSKGFSVLPIVGMGGMGKTTLAQLVFNDQNVKKHFELMMWVCVSYDFDPVRLTKEMIDAASAFKGKHEQYQATNWDSMQRRLLQDVEGKTFLLVLDDVWEEEQSKWEELLKPLHFGKKGSKVLVTARNRAFVGKMRTRMDPPIVLRGLSDGDIWSLFRRYALSGATDADGITRAEYSHLEDIGRHIVRRLKGSPLAAITIGSLLNNQLDVQHWKTVQKSEFWRLEQGEDGILPALQLSYQYLGGELKQCFAYCSLFPKDHIFSREHLVQLWEAQSFIKKDTNTRMEVRGSKYFDELLYRSFFEPVPSMFGENDYVVHHLAHDLAEYVSRDDIVRLEDRSHMQLPDTVRHISVCVSELDQIDLNKFSYERLRTLLFLRGYYGRVYLSTRDLDELFLNLKMLRVLGLRGCGIGELPGSIGDLKHLRYIDLEKNDLVSLPKSVGTLYNLQVLNLKDCGSVSVLPATMSQLVNLRHLRADYELVSGIDGLGRLTGLQELEVRGRQVRELGGMRMLRELTVNELEEVGSEKEAAQARLHDMENLHVLQLDWCYRSDQHHLSLTLPYGRSRDQDTIKPESEEEVLQALRPSDGIQELHIRGYGGVKSPHWMEVPTLTSFSSLRHVSLHSCSNWRVLPSSLSQLRLLEYLDIMSMPEWEEWSCLVPWHGGPYPNYSPQYPSSATLFFPCLRELAIKDCPKLKELPLLPPALRRLHLDEVGLCRLPGLWGCHQGGGGTEKTTPSSHSPPVSASLSTLLIYRCCDLTSISGLLRHHLPDLEMICISYCEELVSLPKRGFGHLLSLKTLQITECPKLTCPLLMQEEGDAPLQHLPCSLEQLEINQCGDAMGTWWWAGLQRLTSITQIFLHGCPTTAEFLFVNLGRRRHPHLPLTLRELLIDGSGRDYEQEHRATSTSSSQSLPTPPPSPVVDASSRVIGALNSLSSLTIQHSPNVLRKWGSGGLPSSLERLAVAGDSNLDHECLSACLHGLIYLKQLTLGHLENLCSLPSLSGLTSLETLDLESCPSIEAFAATSLPNSLKKLTLNDFKNLRSLPHTLNRLSSLRTLEIHHCTIIQSLPDTLSHLSSLETLRIFYCPSIKSLPDTLSCLTSLKTLSIYGCPSIQFLPDTLCRLSFLDTLNIFGFPSTP</sequence>
<evidence type="ECO:0000256" key="4">
    <source>
        <dbReference type="ARBA" id="ARBA00022741"/>
    </source>
</evidence>
<dbReference type="FunFam" id="3.40.50.300:FF:001091">
    <property type="entry name" value="Probable disease resistance protein At1g61300"/>
    <property type="match status" value="1"/>
</dbReference>
<keyword evidence="3" id="KW-0677">Repeat</keyword>
<dbReference type="GO" id="GO:0043531">
    <property type="term" value="F:ADP binding"/>
    <property type="evidence" value="ECO:0007669"/>
    <property type="project" value="InterPro"/>
</dbReference>
<dbReference type="InterPro" id="IPR056789">
    <property type="entry name" value="LRR_R13L1-DRL21"/>
</dbReference>
<dbReference type="InterPro" id="IPR032675">
    <property type="entry name" value="LRR_dom_sf"/>
</dbReference>
<dbReference type="InterPro" id="IPR036388">
    <property type="entry name" value="WH-like_DNA-bd_sf"/>
</dbReference>
<dbReference type="Proteomes" id="UP000652761">
    <property type="component" value="Unassembled WGS sequence"/>
</dbReference>
<protein>
    <recommendedName>
        <fullName evidence="15">Disease resistance protein RGA3</fullName>
    </recommendedName>
</protein>
<evidence type="ECO:0000259" key="12">
    <source>
        <dbReference type="Pfam" id="PF25019"/>
    </source>
</evidence>
<dbReference type="Gene3D" id="1.10.10.10">
    <property type="entry name" value="Winged helix-like DNA-binding domain superfamily/Winged helix DNA-binding domain"/>
    <property type="match status" value="1"/>
</dbReference>
<dbReference type="SUPFAM" id="SSF52540">
    <property type="entry name" value="P-loop containing nucleoside triphosphate hydrolases"/>
    <property type="match status" value="1"/>
</dbReference>
<dbReference type="InterPro" id="IPR038005">
    <property type="entry name" value="RX-like_CC"/>
</dbReference>
<dbReference type="Pfam" id="PF18052">
    <property type="entry name" value="Rx_N"/>
    <property type="match status" value="1"/>
</dbReference>
<dbReference type="SUPFAM" id="SSF52058">
    <property type="entry name" value="L domain-like"/>
    <property type="match status" value="2"/>
</dbReference>
<evidence type="ECO:0000313" key="14">
    <source>
        <dbReference type="Proteomes" id="UP000652761"/>
    </source>
</evidence>
<dbReference type="GO" id="GO:0005524">
    <property type="term" value="F:ATP binding"/>
    <property type="evidence" value="ECO:0007669"/>
    <property type="project" value="UniProtKB-KW"/>
</dbReference>
<evidence type="ECO:0000259" key="8">
    <source>
        <dbReference type="Pfam" id="PF00931"/>
    </source>
</evidence>
<dbReference type="InterPro" id="IPR027417">
    <property type="entry name" value="P-loop_NTPase"/>
</dbReference>
<dbReference type="PANTHER" id="PTHR36766">
    <property type="entry name" value="PLANT BROAD-SPECTRUM MILDEW RESISTANCE PROTEIN RPW8"/>
    <property type="match status" value="1"/>
</dbReference>
<keyword evidence="5" id="KW-0611">Plant defense</keyword>
<evidence type="ECO:0000256" key="7">
    <source>
        <dbReference type="SAM" id="MobiDB-lite"/>
    </source>
</evidence>
<evidence type="ECO:0000256" key="6">
    <source>
        <dbReference type="ARBA" id="ARBA00022840"/>
    </source>
</evidence>
<dbReference type="GO" id="GO:0051707">
    <property type="term" value="P:response to other organism"/>
    <property type="evidence" value="ECO:0007669"/>
    <property type="project" value="UniProtKB-ARBA"/>
</dbReference>
<evidence type="ECO:0000256" key="2">
    <source>
        <dbReference type="ARBA" id="ARBA00022614"/>
    </source>
</evidence>
<keyword evidence="2" id="KW-0433">Leucine-rich repeat</keyword>
<feature type="domain" description="Disease resistance N-terminal" evidence="9">
    <location>
        <begin position="19"/>
        <end position="91"/>
    </location>
</feature>
<evidence type="ECO:0000259" key="11">
    <source>
        <dbReference type="Pfam" id="PF23598"/>
    </source>
</evidence>
<dbReference type="PANTHER" id="PTHR36766:SF70">
    <property type="entry name" value="DISEASE RESISTANCE PROTEIN RGA4"/>
    <property type="match status" value="1"/>
</dbReference>
<gene>
    <name evidence="13" type="ORF">Taro_022040</name>
</gene>
<keyword evidence="14" id="KW-1185">Reference proteome</keyword>
<keyword evidence="4" id="KW-0547">Nucleotide-binding</keyword>
<name>A0A843V0K3_COLES</name>
<evidence type="ECO:0000259" key="9">
    <source>
        <dbReference type="Pfam" id="PF18052"/>
    </source>
</evidence>
<evidence type="ECO:0000256" key="1">
    <source>
        <dbReference type="ARBA" id="ARBA00008894"/>
    </source>
</evidence>
<dbReference type="Pfam" id="PF00931">
    <property type="entry name" value="NB-ARC"/>
    <property type="match status" value="1"/>
</dbReference>
<dbReference type="GO" id="GO:0006952">
    <property type="term" value="P:defense response"/>
    <property type="evidence" value="ECO:0007669"/>
    <property type="project" value="UniProtKB-KW"/>
</dbReference>
<dbReference type="InterPro" id="IPR058922">
    <property type="entry name" value="WHD_DRP"/>
</dbReference>
<evidence type="ECO:0000256" key="5">
    <source>
        <dbReference type="ARBA" id="ARBA00022821"/>
    </source>
</evidence>
<evidence type="ECO:0000313" key="13">
    <source>
        <dbReference type="EMBL" id="MQL89458.1"/>
    </source>
</evidence>
<dbReference type="PRINTS" id="PR00364">
    <property type="entry name" value="DISEASERSIST"/>
</dbReference>
<evidence type="ECO:0000259" key="10">
    <source>
        <dbReference type="Pfam" id="PF23559"/>
    </source>
</evidence>
<evidence type="ECO:0008006" key="15">
    <source>
        <dbReference type="Google" id="ProtNLM"/>
    </source>
</evidence>
<feature type="domain" description="Disease resistance protein winged helix" evidence="10">
    <location>
        <begin position="437"/>
        <end position="506"/>
    </location>
</feature>
<dbReference type="Pfam" id="PF25019">
    <property type="entry name" value="LRR_R13L1-DRL21"/>
    <property type="match status" value="1"/>
</dbReference>
<accession>A0A843V0K3</accession>
<dbReference type="InterPro" id="IPR002182">
    <property type="entry name" value="NB-ARC"/>
</dbReference>
<dbReference type="Gene3D" id="3.80.10.10">
    <property type="entry name" value="Ribonuclease Inhibitor"/>
    <property type="match status" value="4"/>
</dbReference>
<dbReference type="OrthoDB" id="775811at2759"/>
<dbReference type="Gene3D" id="3.40.50.300">
    <property type="entry name" value="P-loop containing nucleotide triphosphate hydrolases"/>
    <property type="match status" value="1"/>
</dbReference>
<dbReference type="Pfam" id="PF23598">
    <property type="entry name" value="LRR_14"/>
    <property type="match status" value="1"/>
</dbReference>
<feature type="domain" description="Disease resistance R13L4/SHOC-2-like LRR" evidence="11">
    <location>
        <begin position="1178"/>
        <end position="1313"/>
    </location>
</feature>
<feature type="domain" description="R13L1/DRL21-like LRR repeat region" evidence="12">
    <location>
        <begin position="685"/>
        <end position="830"/>
    </location>
</feature>
<organism evidence="13 14">
    <name type="scientific">Colocasia esculenta</name>
    <name type="common">Wild taro</name>
    <name type="synonym">Arum esculentum</name>
    <dbReference type="NCBI Taxonomy" id="4460"/>
    <lineage>
        <taxon>Eukaryota</taxon>
        <taxon>Viridiplantae</taxon>
        <taxon>Streptophyta</taxon>
        <taxon>Embryophyta</taxon>
        <taxon>Tracheophyta</taxon>
        <taxon>Spermatophyta</taxon>
        <taxon>Magnoliopsida</taxon>
        <taxon>Liliopsida</taxon>
        <taxon>Araceae</taxon>
        <taxon>Aroideae</taxon>
        <taxon>Colocasieae</taxon>
        <taxon>Colocasia</taxon>
    </lineage>
</organism>
<comment type="similarity">
    <text evidence="1">Belongs to the disease resistance NB-LRR family.</text>
</comment>
<dbReference type="Pfam" id="PF23559">
    <property type="entry name" value="WHD_DRP"/>
    <property type="match status" value="1"/>
</dbReference>
<feature type="domain" description="NB-ARC" evidence="8">
    <location>
        <begin position="184"/>
        <end position="345"/>
    </location>
</feature>
<comment type="caution">
    <text evidence="13">The sequence shown here is derived from an EMBL/GenBank/DDBJ whole genome shotgun (WGS) entry which is preliminary data.</text>
</comment>
<feature type="region of interest" description="Disordered" evidence="7">
    <location>
        <begin position="1078"/>
        <end position="1103"/>
    </location>
</feature>
<dbReference type="InterPro" id="IPR041118">
    <property type="entry name" value="Rx_N"/>
</dbReference>
<keyword evidence="6" id="KW-0067">ATP-binding</keyword>